<sequence length="276" mass="29140">MAPTYHVELAKSGRGQCKPCGKQIAKGEPKFGSGNDGDSIVWWRCIPCVTARQLSSLEKMIGSIEAADGWNAIPSDIQAYIKDAFLNRKAMGDVRKKRIRPTPASSGGLSVPAETVESELEDKTASLKKQPSVHEAKPVNDSLAKEAKAHDEAALGANPVPQADTARQESSQADKPVSPTSPQAKLSGKPTHANQTGKYCKSTVCTADLVPSSSSAQSARHTSCTTAGDVILDFANHEPVPTGPPNTKPSGKPVSIKKPPGKLPKKRKTSKRASTA</sequence>
<dbReference type="AlphaFoldDB" id="A0A0G4J3V3"/>
<keyword evidence="9" id="KW-1185">Reference proteome</keyword>
<feature type="region of interest" description="Disordered" evidence="6">
    <location>
        <begin position="235"/>
        <end position="276"/>
    </location>
</feature>
<feature type="region of interest" description="Disordered" evidence="6">
    <location>
        <begin position="97"/>
        <end position="197"/>
    </location>
</feature>
<dbReference type="GO" id="GO:0003677">
    <property type="term" value="F:DNA binding"/>
    <property type="evidence" value="ECO:0007669"/>
    <property type="project" value="InterPro"/>
</dbReference>
<dbReference type="GO" id="GO:0008270">
    <property type="term" value="F:zinc ion binding"/>
    <property type="evidence" value="ECO:0007669"/>
    <property type="project" value="UniProtKB-KW"/>
</dbReference>
<evidence type="ECO:0000256" key="6">
    <source>
        <dbReference type="SAM" id="MobiDB-lite"/>
    </source>
</evidence>
<accession>A0A0G4J3V3</accession>
<dbReference type="EMBL" id="CDSF01000122">
    <property type="protein sequence ID" value="CEP02064.1"/>
    <property type="molecule type" value="Genomic_DNA"/>
</dbReference>
<comment type="subcellular location">
    <subcellularLocation>
        <location evidence="1">Nucleus</location>
    </subcellularLocation>
</comment>
<evidence type="ECO:0000256" key="2">
    <source>
        <dbReference type="ARBA" id="ARBA00022723"/>
    </source>
</evidence>
<dbReference type="InterPro" id="IPR036957">
    <property type="entry name" value="Znf_PARP_sf"/>
</dbReference>
<feature type="compositionally biased region" description="Basic residues" evidence="6">
    <location>
        <begin position="259"/>
        <end position="276"/>
    </location>
</feature>
<name>A0A0G4J3V3_PLABS</name>
<protein>
    <recommendedName>
        <fullName evidence="7">PARP-type domain-containing protein</fullName>
    </recommendedName>
</protein>
<dbReference type="SUPFAM" id="SSF57716">
    <property type="entry name" value="Glucocorticoid receptor-like (DNA-binding domain)"/>
    <property type="match status" value="1"/>
</dbReference>
<dbReference type="GO" id="GO:0005634">
    <property type="term" value="C:nucleus"/>
    <property type="evidence" value="ECO:0007669"/>
    <property type="project" value="UniProtKB-SubCell"/>
</dbReference>
<feature type="domain" description="PARP-type" evidence="7">
    <location>
        <begin position="5"/>
        <end position="32"/>
    </location>
</feature>
<evidence type="ECO:0000313" key="9">
    <source>
        <dbReference type="Proteomes" id="UP000039324"/>
    </source>
</evidence>
<evidence type="ECO:0000256" key="5">
    <source>
        <dbReference type="ARBA" id="ARBA00023242"/>
    </source>
</evidence>
<feature type="compositionally biased region" description="Basic and acidic residues" evidence="6">
    <location>
        <begin position="132"/>
        <end position="153"/>
    </location>
</feature>
<dbReference type="PROSITE" id="PS50064">
    <property type="entry name" value="ZF_PARP_2"/>
    <property type="match status" value="1"/>
</dbReference>
<gene>
    <name evidence="8" type="ORF">PBRA_002329</name>
</gene>
<dbReference type="SMART" id="SM01336">
    <property type="entry name" value="zf-PARP"/>
    <property type="match status" value="1"/>
</dbReference>
<keyword evidence="5" id="KW-0539">Nucleus</keyword>
<keyword evidence="4" id="KW-0862">Zinc</keyword>
<evidence type="ECO:0000256" key="1">
    <source>
        <dbReference type="ARBA" id="ARBA00004123"/>
    </source>
</evidence>
<dbReference type="InterPro" id="IPR001510">
    <property type="entry name" value="Znf_PARP"/>
</dbReference>
<evidence type="ECO:0000256" key="4">
    <source>
        <dbReference type="ARBA" id="ARBA00022833"/>
    </source>
</evidence>
<dbReference type="Pfam" id="PF00645">
    <property type="entry name" value="zf-PARP"/>
    <property type="match status" value="1"/>
</dbReference>
<reference evidence="8 9" key="1">
    <citation type="submission" date="2015-02" db="EMBL/GenBank/DDBJ databases">
        <authorList>
            <person name="Chooi Y.-H."/>
        </authorList>
    </citation>
    <scope>NUCLEOTIDE SEQUENCE [LARGE SCALE GENOMIC DNA]</scope>
    <source>
        <strain evidence="8">E3</strain>
    </source>
</reference>
<organism evidence="8 9">
    <name type="scientific">Plasmodiophora brassicae</name>
    <name type="common">Clubroot disease agent</name>
    <dbReference type="NCBI Taxonomy" id="37360"/>
    <lineage>
        <taxon>Eukaryota</taxon>
        <taxon>Sar</taxon>
        <taxon>Rhizaria</taxon>
        <taxon>Endomyxa</taxon>
        <taxon>Phytomyxea</taxon>
        <taxon>Plasmodiophorida</taxon>
        <taxon>Plasmodiophoridae</taxon>
        <taxon>Plasmodiophora</taxon>
    </lineage>
</organism>
<keyword evidence="3" id="KW-0863">Zinc-finger</keyword>
<keyword evidence="2" id="KW-0479">Metal-binding</keyword>
<proteinExistence type="predicted"/>
<evidence type="ECO:0000313" key="8">
    <source>
        <dbReference type="EMBL" id="CEP02064.1"/>
    </source>
</evidence>
<dbReference type="Proteomes" id="UP000039324">
    <property type="component" value="Unassembled WGS sequence"/>
</dbReference>
<feature type="compositionally biased region" description="Polar residues" evidence="6">
    <location>
        <begin position="168"/>
        <end position="184"/>
    </location>
</feature>
<evidence type="ECO:0000256" key="3">
    <source>
        <dbReference type="ARBA" id="ARBA00022771"/>
    </source>
</evidence>
<dbReference type="Gene3D" id="3.30.1740.10">
    <property type="entry name" value="Zinc finger, PARP-type"/>
    <property type="match status" value="1"/>
</dbReference>
<evidence type="ECO:0000259" key="7">
    <source>
        <dbReference type="PROSITE" id="PS50064"/>
    </source>
</evidence>